<comment type="caution">
    <text evidence="3">The sequence shown here is derived from an EMBL/GenBank/DDBJ whole genome shotgun (WGS) entry which is preliminary data.</text>
</comment>
<feature type="compositionally biased region" description="Basic residues" evidence="1">
    <location>
        <begin position="18"/>
        <end position="38"/>
    </location>
</feature>
<dbReference type="STRING" id="54398.Ga0074115_11681"/>
<dbReference type="Proteomes" id="UP000051634">
    <property type="component" value="Unassembled WGS sequence"/>
</dbReference>
<feature type="compositionally biased region" description="Low complexity" evidence="1">
    <location>
        <begin position="44"/>
        <end position="56"/>
    </location>
</feature>
<evidence type="ECO:0000313" key="3">
    <source>
        <dbReference type="EMBL" id="KRT57115.1"/>
    </source>
</evidence>
<keyword evidence="5" id="KW-1185">Reference proteome</keyword>
<organism evidence="3 4">
    <name type="scientific">endosymbiont of Ridgeia piscesae</name>
    <dbReference type="NCBI Taxonomy" id="54398"/>
    <lineage>
        <taxon>Bacteria</taxon>
        <taxon>Pseudomonadati</taxon>
        <taxon>Pseudomonadota</taxon>
        <taxon>Gammaproteobacteria</taxon>
        <taxon>sulfur-oxidizing symbionts</taxon>
    </lineage>
</organism>
<dbReference type="Proteomes" id="UP000051276">
    <property type="component" value="Unassembled WGS sequence"/>
</dbReference>
<dbReference type="Pfam" id="PF09831">
    <property type="entry name" value="DUF2058"/>
    <property type="match status" value="1"/>
</dbReference>
<evidence type="ECO:0000313" key="5">
    <source>
        <dbReference type="Proteomes" id="UP000051634"/>
    </source>
</evidence>
<dbReference type="EMBL" id="LDXT01000081">
    <property type="protein sequence ID" value="KRT55323.1"/>
    <property type="molecule type" value="Genomic_DNA"/>
</dbReference>
<evidence type="ECO:0008006" key="6">
    <source>
        <dbReference type="Google" id="ProtNLM"/>
    </source>
</evidence>
<dbReference type="EMBL" id="LMXI01000608">
    <property type="protein sequence ID" value="KRT57115.1"/>
    <property type="molecule type" value="Genomic_DNA"/>
</dbReference>
<dbReference type="InterPro" id="IPR018636">
    <property type="entry name" value="DUF2058"/>
</dbReference>
<name>A0A0T5Z2T7_9GAMM</name>
<evidence type="ECO:0000313" key="2">
    <source>
        <dbReference type="EMBL" id="KRT55323.1"/>
    </source>
</evidence>
<feature type="region of interest" description="Disordered" evidence="1">
    <location>
        <begin position="16"/>
        <end position="67"/>
    </location>
</feature>
<evidence type="ECO:0000313" key="4">
    <source>
        <dbReference type="Proteomes" id="UP000051276"/>
    </source>
</evidence>
<dbReference type="RefSeq" id="WP_057956083.1">
    <property type="nucleotide sequence ID" value="NZ_KQ556906.1"/>
</dbReference>
<protein>
    <recommendedName>
        <fullName evidence="6">Nucleoprotein/polynucleotide-associated enzyme</fullName>
    </recommendedName>
</protein>
<proteinExistence type="predicted"/>
<reference evidence="4 5" key="1">
    <citation type="submission" date="2015-11" db="EMBL/GenBank/DDBJ databases">
        <title>The genome of Candidatus Endoriftia persephone in Ridgeia piscesae and population structure of the North Eastern Pacific vestimentiferan symbionts.</title>
        <authorList>
            <person name="Perez M."/>
            <person name="Juniper K.S."/>
        </authorList>
    </citation>
    <scope>NUCLEOTIDE SEQUENCE [LARGE SCALE GENOMIC DNA]</scope>
    <source>
        <strain evidence="3">Ind10</strain>
        <strain evidence="2">Ind11</strain>
    </source>
</reference>
<sequence length="180" mass="20435">MGNSLQDQLLQAGMIAKQKAKKIKKAKHKQDRQQRKTKTPVSDQVKQQAQQAQQQKVARDRELNRQKQQAAEQRAIVAQIRQLIEQNQVSVEEGAEIAYNFTDGSKIRRIHVSEGQHALLSNGRLAVVRQGEGYAMVPAVVAEKIRQRDASVILVLNESQPQDDEDDPYAEFKVPDDLMW</sequence>
<accession>A0A0T5Z2T7</accession>
<dbReference type="PATRIC" id="fig|54398.3.peg.1305"/>
<evidence type="ECO:0000256" key="1">
    <source>
        <dbReference type="SAM" id="MobiDB-lite"/>
    </source>
</evidence>
<feature type="region of interest" description="Disordered" evidence="1">
    <location>
        <begin position="157"/>
        <end position="180"/>
    </location>
</feature>
<dbReference type="OrthoDB" id="5294470at2"/>
<gene>
    <name evidence="2" type="ORF">Ga0074115_11681</name>
    <name evidence="3" type="ORF">Ga0076813_10869</name>
</gene>
<dbReference type="AlphaFoldDB" id="A0A0T5Z2T7"/>